<organism evidence="1 2">
    <name type="scientific">Araneus ventricosus</name>
    <name type="common">Orbweaver spider</name>
    <name type="synonym">Epeira ventricosa</name>
    <dbReference type="NCBI Taxonomy" id="182803"/>
    <lineage>
        <taxon>Eukaryota</taxon>
        <taxon>Metazoa</taxon>
        <taxon>Ecdysozoa</taxon>
        <taxon>Arthropoda</taxon>
        <taxon>Chelicerata</taxon>
        <taxon>Arachnida</taxon>
        <taxon>Araneae</taxon>
        <taxon>Araneomorphae</taxon>
        <taxon>Entelegynae</taxon>
        <taxon>Araneoidea</taxon>
        <taxon>Araneidae</taxon>
        <taxon>Araneus</taxon>
    </lineage>
</organism>
<name>A0A4Y2JD90_ARAVE</name>
<dbReference type="AlphaFoldDB" id="A0A4Y2JD90"/>
<proteinExistence type="predicted"/>
<gene>
    <name evidence="1" type="ORF">AVEN_16571_1</name>
</gene>
<reference evidence="1 2" key="1">
    <citation type="journal article" date="2019" name="Sci. Rep.">
        <title>Orb-weaving spider Araneus ventricosus genome elucidates the spidroin gene catalogue.</title>
        <authorList>
            <person name="Kono N."/>
            <person name="Nakamura H."/>
            <person name="Ohtoshi R."/>
            <person name="Moran D.A.P."/>
            <person name="Shinohara A."/>
            <person name="Yoshida Y."/>
            <person name="Fujiwara M."/>
            <person name="Mori M."/>
            <person name="Tomita M."/>
            <person name="Arakawa K."/>
        </authorList>
    </citation>
    <scope>NUCLEOTIDE SEQUENCE [LARGE SCALE GENOMIC DNA]</scope>
</reference>
<keyword evidence="2" id="KW-1185">Reference proteome</keyword>
<comment type="caution">
    <text evidence="1">The sequence shown here is derived from an EMBL/GenBank/DDBJ whole genome shotgun (WGS) entry which is preliminary data.</text>
</comment>
<dbReference type="EMBL" id="BGPR01110024">
    <property type="protein sequence ID" value="GBM87855.1"/>
    <property type="molecule type" value="Genomic_DNA"/>
</dbReference>
<protein>
    <submittedName>
        <fullName evidence="1">Uncharacterized protein</fullName>
    </submittedName>
</protein>
<sequence length="93" mass="10215">MGVSNNTFLHLNKWARRINNNNLIDRGLEEGIRLEEAGSTESHTYPFRVKNSSLSIRPRWPSGLSHESSGCCGLPGQPALRQISAASRSGTSH</sequence>
<accession>A0A4Y2JD90</accession>
<evidence type="ECO:0000313" key="1">
    <source>
        <dbReference type="EMBL" id="GBM87855.1"/>
    </source>
</evidence>
<dbReference type="Proteomes" id="UP000499080">
    <property type="component" value="Unassembled WGS sequence"/>
</dbReference>
<evidence type="ECO:0000313" key="2">
    <source>
        <dbReference type="Proteomes" id="UP000499080"/>
    </source>
</evidence>